<evidence type="ECO:0000256" key="1">
    <source>
        <dbReference type="ARBA" id="ARBA00006270"/>
    </source>
</evidence>
<dbReference type="Proteomes" id="UP000750522">
    <property type="component" value="Unassembled WGS sequence"/>
</dbReference>
<dbReference type="PROSITE" id="PS51421">
    <property type="entry name" value="RAS"/>
    <property type="match status" value="1"/>
</dbReference>
<evidence type="ECO:0000313" key="3">
    <source>
        <dbReference type="EMBL" id="CDO53309.1"/>
    </source>
</evidence>
<keyword evidence="5" id="KW-1185">Reference proteome</keyword>
<gene>
    <name evidence="3" type="ORF">BN980_GECA04s07589g</name>
    <name evidence="4" type="ORF">DV451_004149</name>
</gene>
<evidence type="ECO:0000313" key="4">
    <source>
        <dbReference type="EMBL" id="KAF5096625.1"/>
    </source>
</evidence>
<dbReference type="PROSITE" id="PS51420">
    <property type="entry name" value="RHO"/>
    <property type="match status" value="1"/>
</dbReference>
<accession>A0A0J9X845</accession>
<reference evidence="4" key="2">
    <citation type="journal article" date="2020" name="Front. Microbiol.">
        <title>Phenotypic and Genetic Characterization of the Cheese Ripening Yeast Geotrichum candidum.</title>
        <authorList>
            <person name="Perkins V."/>
            <person name="Vignola S."/>
            <person name="Lessard M.H."/>
            <person name="Plante P.L."/>
            <person name="Corbeil J."/>
            <person name="Dugat-Bony E."/>
            <person name="Frenette M."/>
            <person name="Labrie S."/>
        </authorList>
    </citation>
    <scope>NUCLEOTIDE SEQUENCE</scope>
    <source>
        <strain evidence="4">LMA-70</strain>
    </source>
</reference>
<protein>
    <submittedName>
        <fullName evidence="3">Uncharacterized protein</fullName>
    </submittedName>
</protein>
<feature type="region of interest" description="Disordered" evidence="2">
    <location>
        <begin position="53"/>
        <end position="104"/>
    </location>
</feature>
<dbReference type="Gene3D" id="3.40.50.300">
    <property type="entry name" value="P-loop containing nucleotide triphosphate hydrolases"/>
    <property type="match status" value="1"/>
</dbReference>
<dbReference type="SMART" id="SM00175">
    <property type="entry name" value="RAB"/>
    <property type="match status" value="1"/>
</dbReference>
<dbReference type="CDD" id="cd00154">
    <property type="entry name" value="Rab"/>
    <property type="match status" value="1"/>
</dbReference>
<name>A0A0J9X845_GEOCN</name>
<dbReference type="EMBL" id="QQZK01000111">
    <property type="protein sequence ID" value="KAF5096625.1"/>
    <property type="molecule type" value="Genomic_DNA"/>
</dbReference>
<dbReference type="GO" id="GO:0005525">
    <property type="term" value="F:GTP binding"/>
    <property type="evidence" value="ECO:0007669"/>
    <property type="project" value="InterPro"/>
</dbReference>
<feature type="compositionally biased region" description="Acidic residues" evidence="2">
    <location>
        <begin position="65"/>
        <end position="75"/>
    </location>
</feature>
<evidence type="ECO:0000256" key="2">
    <source>
        <dbReference type="SAM" id="MobiDB-lite"/>
    </source>
</evidence>
<dbReference type="SMART" id="SM00174">
    <property type="entry name" value="RHO"/>
    <property type="match status" value="1"/>
</dbReference>
<comment type="similarity">
    <text evidence="1">Belongs to the small GTPase superfamily. Rab family.</text>
</comment>
<proteinExistence type="inferred from homology"/>
<dbReference type="SUPFAM" id="SSF52540">
    <property type="entry name" value="P-loop containing nucleoside triphosphate hydrolases"/>
    <property type="match status" value="1"/>
</dbReference>
<dbReference type="STRING" id="1173061.A0A0J9X845"/>
<dbReference type="AlphaFoldDB" id="A0A0J9X845"/>
<organism evidence="3 5">
    <name type="scientific">Geotrichum candidum</name>
    <name type="common">Oospora lactis</name>
    <name type="synonym">Dipodascus geotrichum</name>
    <dbReference type="NCBI Taxonomy" id="1173061"/>
    <lineage>
        <taxon>Eukaryota</taxon>
        <taxon>Fungi</taxon>
        <taxon>Dikarya</taxon>
        <taxon>Ascomycota</taxon>
        <taxon>Saccharomycotina</taxon>
        <taxon>Dipodascomycetes</taxon>
        <taxon>Dipodascales</taxon>
        <taxon>Dipodascaceae</taxon>
        <taxon>Geotrichum</taxon>
    </lineage>
</organism>
<dbReference type="InterPro" id="IPR050209">
    <property type="entry name" value="Rab_GTPases_membrane_traffic"/>
</dbReference>
<dbReference type="InterPro" id="IPR027417">
    <property type="entry name" value="P-loop_NTPase"/>
</dbReference>
<comment type="caution">
    <text evidence="3">The sequence shown here is derived from an EMBL/GenBank/DDBJ whole genome shotgun (WGS) entry which is preliminary data.</text>
</comment>
<dbReference type="PRINTS" id="PR00449">
    <property type="entry name" value="RASTRNSFRMNG"/>
</dbReference>
<dbReference type="GO" id="GO:0003924">
    <property type="term" value="F:GTPase activity"/>
    <property type="evidence" value="ECO:0007669"/>
    <property type="project" value="InterPro"/>
</dbReference>
<dbReference type="InterPro" id="IPR001806">
    <property type="entry name" value="Small_GTPase"/>
</dbReference>
<dbReference type="Pfam" id="PF00071">
    <property type="entry name" value="Ras"/>
    <property type="match status" value="2"/>
</dbReference>
<sequence>MSKPRWDYIAKIVMIGDSACGKSSLTIRLTDDRFSSTHDVTIAAEIGSKVVPVSGTRPAATTSDTSDDSTAEDTDTITKKDSNSKKASQKELTPANGSSTNPDEETKFMKLQIWDTAGQEHFRAVTRSYFRNAAGCLLVYDVTRRATFTHAKEWLDDIRSQSTDEEIVICLVGNKTDQADADPALREVTFAEAAEFAKENGILEFVETSAKTGENVAEAYGRVANDIYDKIRQAQINAREGVRVPHGVKAASSRQGPGASTGGLLNLSIDANAEVNKSAKAQGACC</sequence>
<dbReference type="InterPro" id="IPR005225">
    <property type="entry name" value="Small_GTP-bd"/>
</dbReference>
<dbReference type="OrthoDB" id="9989112at2759"/>
<dbReference type="PANTHER" id="PTHR47979">
    <property type="entry name" value="DRAB11-RELATED"/>
    <property type="match status" value="1"/>
</dbReference>
<dbReference type="EMBL" id="CCBN010000004">
    <property type="protein sequence ID" value="CDO53309.1"/>
    <property type="molecule type" value="Genomic_DNA"/>
</dbReference>
<dbReference type="PROSITE" id="PS51419">
    <property type="entry name" value="RAB"/>
    <property type="match status" value="1"/>
</dbReference>
<dbReference type="Proteomes" id="UP000242525">
    <property type="component" value="Unassembled WGS sequence"/>
</dbReference>
<dbReference type="NCBIfam" id="TIGR00231">
    <property type="entry name" value="small_GTP"/>
    <property type="match status" value="1"/>
</dbReference>
<reference evidence="3 5" key="1">
    <citation type="submission" date="2014-03" db="EMBL/GenBank/DDBJ databases">
        <authorList>
            <person name="Casaregola S."/>
        </authorList>
    </citation>
    <scope>NUCLEOTIDE SEQUENCE [LARGE SCALE GENOMIC DNA]</scope>
    <source>
        <strain evidence="3 5">CLIB 918</strain>
    </source>
</reference>
<dbReference type="SMART" id="SM00173">
    <property type="entry name" value="RAS"/>
    <property type="match status" value="1"/>
</dbReference>
<evidence type="ECO:0000313" key="5">
    <source>
        <dbReference type="Proteomes" id="UP000242525"/>
    </source>
</evidence>
<reference evidence="4" key="3">
    <citation type="submission" date="2020-01" db="EMBL/GenBank/DDBJ databases">
        <authorList>
            <person name="Perkins V."/>
            <person name="Lessard M.-H."/>
            <person name="Dugat-Bony E."/>
            <person name="Frenette M."/>
            <person name="Labrie S."/>
        </authorList>
    </citation>
    <scope>NUCLEOTIDE SEQUENCE</scope>
    <source>
        <strain evidence="4">LMA-70</strain>
    </source>
</reference>